<gene>
    <name evidence="1" type="ORF">ERS013200_00658</name>
</gene>
<sequence length="92" mass="10203">MNRIIAMTGPESASIMPKMLGLRIAAIQMVTNKKPMVRRSAKRSDTPKFLVSRPDKLSRAPKKWPRKEEVMAMKATRGPSVAINGLSVTLAR</sequence>
<protein>
    <submittedName>
        <fullName evidence="1">Uncharacterized protein</fullName>
    </submittedName>
</protein>
<evidence type="ECO:0000313" key="1">
    <source>
        <dbReference type="EMBL" id="CSC14323.1"/>
    </source>
</evidence>
<reference evidence="1 2" key="1">
    <citation type="submission" date="2015-07" db="EMBL/GenBank/DDBJ databases">
        <authorList>
            <consortium name="Pathogen Informatics"/>
        </authorList>
    </citation>
    <scope>NUCLEOTIDE SEQUENCE [LARGE SCALE GENOMIC DNA]</scope>
    <source>
        <strain evidence="1 2">A316</strain>
    </source>
</reference>
<dbReference type="AlphaFoldDB" id="A0A655SBV4"/>
<dbReference type="EMBL" id="CWQY01000003">
    <property type="protein sequence ID" value="CSC14323.1"/>
    <property type="molecule type" value="Genomic_DNA"/>
</dbReference>
<proteinExistence type="predicted"/>
<dbReference type="Proteomes" id="UP000041770">
    <property type="component" value="Unassembled WGS sequence"/>
</dbReference>
<name>A0A655SBV4_VIBCL</name>
<organism evidence="1 2">
    <name type="scientific">Vibrio cholerae</name>
    <dbReference type="NCBI Taxonomy" id="666"/>
    <lineage>
        <taxon>Bacteria</taxon>
        <taxon>Pseudomonadati</taxon>
        <taxon>Pseudomonadota</taxon>
        <taxon>Gammaproteobacteria</taxon>
        <taxon>Vibrionales</taxon>
        <taxon>Vibrionaceae</taxon>
        <taxon>Vibrio</taxon>
    </lineage>
</organism>
<evidence type="ECO:0000313" key="2">
    <source>
        <dbReference type="Proteomes" id="UP000041770"/>
    </source>
</evidence>
<accession>A0A655SBV4</accession>